<reference evidence="2" key="2">
    <citation type="submission" date="2015-01" db="EMBL/GenBank/DDBJ databases">
        <title>Evolutionary Origins and Diversification of the Mycorrhizal Mutualists.</title>
        <authorList>
            <consortium name="DOE Joint Genome Institute"/>
            <consortium name="Mycorrhizal Genomics Consortium"/>
            <person name="Kohler A."/>
            <person name="Kuo A."/>
            <person name="Nagy L.G."/>
            <person name="Floudas D."/>
            <person name="Copeland A."/>
            <person name="Barry K.W."/>
            <person name="Cichocki N."/>
            <person name="Veneault-Fourrey C."/>
            <person name="LaButti K."/>
            <person name="Lindquist E.A."/>
            <person name="Lipzen A."/>
            <person name="Lundell T."/>
            <person name="Morin E."/>
            <person name="Murat C."/>
            <person name="Riley R."/>
            <person name="Ohm R."/>
            <person name="Sun H."/>
            <person name="Tunlid A."/>
            <person name="Henrissat B."/>
            <person name="Grigoriev I.V."/>
            <person name="Hibbett D.S."/>
            <person name="Martin F."/>
        </authorList>
    </citation>
    <scope>NUCLEOTIDE SEQUENCE [LARGE SCALE GENOMIC DNA]</scope>
    <source>
        <strain evidence="2">Foug A</strain>
    </source>
</reference>
<organism evidence="1 2">
    <name type="scientific">Scleroderma citrinum Foug A</name>
    <dbReference type="NCBI Taxonomy" id="1036808"/>
    <lineage>
        <taxon>Eukaryota</taxon>
        <taxon>Fungi</taxon>
        <taxon>Dikarya</taxon>
        <taxon>Basidiomycota</taxon>
        <taxon>Agaricomycotina</taxon>
        <taxon>Agaricomycetes</taxon>
        <taxon>Agaricomycetidae</taxon>
        <taxon>Boletales</taxon>
        <taxon>Sclerodermatineae</taxon>
        <taxon>Sclerodermataceae</taxon>
        <taxon>Scleroderma</taxon>
    </lineage>
</organism>
<dbReference type="HOGENOM" id="CLU_1778562_0_0_1"/>
<dbReference type="EMBL" id="KN822132">
    <property type="protein sequence ID" value="KIM55575.1"/>
    <property type="molecule type" value="Genomic_DNA"/>
</dbReference>
<proteinExistence type="predicted"/>
<name>A0A0C3D470_9AGAM</name>
<keyword evidence="2" id="KW-1185">Reference proteome</keyword>
<dbReference type="AlphaFoldDB" id="A0A0C3D470"/>
<dbReference type="Proteomes" id="UP000053989">
    <property type="component" value="Unassembled WGS sequence"/>
</dbReference>
<sequence length="146" mass="16633">MEWVVNRCARTRRKTSPPRLRYRQTPHVHARSRWLACSHFCGPMLASFKTFRGGFGELLVEISFPRSDEVLCTTLPEDLPCAHSQKFVGMVDLVVMCLGEGTDQNLGVLWKDDFIWDHGGLARSYNRTFYPVSPEGKAFVVHSEST</sequence>
<evidence type="ECO:0000313" key="2">
    <source>
        <dbReference type="Proteomes" id="UP000053989"/>
    </source>
</evidence>
<reference evidence="1 2" key="1">
    <citation type="submission" date="2014-04" db="EMBL/GenBank/DDBJ databases">
        <authorList>
            <consortium name="DOE Joint Genome Institute"/>
            <person name="Kuo A."/>
            <person name="Kohler A."/>
            <person name="Nagy L.G."/>
            <person name="Floudas D."/>
            <person name="Copeland A."/>
            <person name="Barry K.W."/>
            <person name="Cichocki N."/>
            <person name="Veneault-Fourrey C."/>
            <person name="LaButti K."/>
            <person name="Lindquist E.A."/>
            <person name="Lipzen A."/>
            <person name="Lundell T."/>
            <person name="Morin E."/>
            <person name="Murat C."/>
            <person name="Sun H."/>
            <person name="Tunlid A."/>
            <person name="Henrissat B."/>
            <person name="Grigoriev I.V."/>
            <person name="Hibbett D.S."/>
            <person name="Martin F."/>
            <person name="Nordberg H.P."/>
            <person name="Cantor M.N."/>
            <person name="Hua S.X."/>
        </authorList>
    </citation>
    <scope>NUCLEOTIDE SEQUENCE [LARGE SCALE GENOMIC DNA]</scope>
    <source>
        <strain evidence="1 2">Foug A</strain>
    </source>
</reference>
<dbReference type="InParanoid" id="A0A0C3D470"/>
<accession>A0A0C3D470</accession>
<protein>
    <submittedName>
        <fullName evidence="1">Uncharacterized protein</fullName>
    </submittedName>
</protein>
<gene>
    <name evidence="1" type="ORF">SCLCIDRAFT_291338</name>
</gene>
<evidence type="ECO:0000313" key="1">
    <source>
        <dbReference type="EMBL" id="KIM55575.1"/>
    </source>
</evidence>